<dbReference type="CDD" id="cd09272">
    <property type="entry name" value="RNase_HI_RT_Ty1"/>
    <property type="match status" value="1"/>
</dbReference>
<protein>
    <recommendedName>
        <fullName evidence="4">Copia protein</fullName>
    </recommendedName>
</protein>
<organism evidence="2 3">
    <name type="scientific">Henosepilachna vigintioctopunctata</name>
    <dbReference type="NCBI Taxonomy" id="420089"/>
    <lineage>
        <taxon>Eukaryota</taxon>
        <taxon>Metazoa</taxon>
        <taxon>Ecdysozoa</taxon>
        <taxon>Arthropoda</taxon>
        <taxon>Hexapoda</taxon>
        <taxon>Insecta</taxon>
        <taxon>Pterygota</taxon>
        <taxon>Neoptera</taxon>
        <taxon>Endopterygota</taxon>
        <taxon>Coleoptera</taxon>
        <taxon>Polyphaga</taxon>
        <taxon>Cucujiformia</taxon>
        <taxon>Coccinelloidea</taxon>
        <taxon>Coccinellidae</taxon>
        <taxon>Epilachninae</taxon>
        <taxon>Epilachnini</taxon>
        <taxon>Henosepilachna</taxon>
    </lineage>
</organism>
<sequence>MNGGPITWCSQKQKTTALSTTEAEFVAACEAAKEILWLQQLLLDLGENITSVPLYVDNQSAIKLISNPVYHKKTKHIDVKFNFIREKVELGVIKLNYIPSNSQLADMLTKALPTQAFIYLRDHILFFFSQL</sequence>
<dbReference type="PANTHER" id="PTHR11439">
    <property type="entry name" value="GAG-POL-RELATED RETROTRANSPOSON"/>
    <property type="match status" value="1"/>
</dbReference>
<name>A0AAW1UJU5_9CUCU</name>
<dbReference type="AlphaFoldDB" id="A0AAW1UJU5"/>
<dbReference type="EMBL" id="JARQZJ010000068">
    <property type="protein sequence ID" value="KAK9881370.1"/>
    <property type="molecule type" value="Genomic_DNA"/>
</dbReference>
<evidence type="ECO:0000313" key="1">
    <source>
        <dbReference type="EMBL" id="KAK9880167.1"/>
    </source>
</evidence>
<dbReference type="EMBL" id="JARQZJ010000064">
    <property type="protein sequence ID" value="KAK9880167.1"/>
    <property type="molecule type" value="Genomic_DNA"/>
</dbReference>
<proteinExistence type="predicted"/>
<dbReference type="Proteomes" id="UP001431783">
    <property type="component" value="Unassembled WGS sequence"/>
</dbReference>
<keyword evidence="3" id="KW-1185">Reference proteome</keyword>
<accession>A0AAW1UJU5</accession>
<comment type="caution">
    <text evidence="2">The sequence shown here is derived from an EMBL/GenBank/DDBJ whole genome shotgun (WGS) entry which is preliminary data.</text>
</comment>
<gene>
    <name evidence="1" type="ORF">WA026_010039</name>
    <name evidence="2" type="ORF">WA026_015496</name>
</gene>
<evidence type="ECO:0008006" key="4">
    <source>
        <dbReference type="Google" id="ProtNLM"/>
    </source>
</evidence>
<evidence type="ECO:0000313" key="2">
    <source>
        <dbReference type="EMBL" id="KAK9881370.1"/>
    </source>
</evidence>
<evidence type="ECO:0000313" key="3">
    <source>
        <dbReference type="Proteomes" id="UP001431783"/>
    </source>
</evidence>
<reference evidence="2 3" key="1">
    <citation type="submission" date="2023-03" db="EMBL/GenBank/DDBJ databases">
        <title>Genome insight into feeding habits of ladybird beetles.</title>
        <authorList>
            <person name="Li H.-S."/>
            <person name="Huang Y.-H."/>
            <person name="Pang H."/>
        </authorList>
    </citation>
    <scope>NUCLEOTIDE SEQUENCE [LARGE SCALE GENOMIC DNA]</scope>
    <source>
        <strain evidence="2">SYSU_2023b</strain>
        <tissue evidence="2">Whole body</tissue>
    </source>
</reference>